<dbReference type="Proteomes" id="UP001301653">
    <property type="component" value="Unassembled WGS sequence"/>
</dbReference>
<proteinExistence type="predicted"/>
<dbReference type="InterPro" id="IPR045584">
    <property type="entry name" value="Pilin-like"/>
</dbReference>
<dbReference type="NCBIfam" id="TIGR02532">
    <property type="entry name" value="IV_pilin_GFxxxE"/>
    <property type="match status" value="1"/>
</dbReference>
<comment type="caution">
    <text evidence="1">The sequence shown here is derived from an EMBL/GenBank/DDBJ whole genome shotgun (WGS) entry which is preliminary data.</text>
</comment>
<gene>
    <name evidence="1" type="ORF">VA603_00695</name>
</gene>
<dbReference type="RefSeq" id="WP_323437640.1">
    <property type="nucleotide sequence ID" value="NZ_JAYFUH010000036.1"/>
</dbReference>
<name>A0ABU5UY77_9GAMM</name>
<keyword evidence="2" id="KW-1185">Reference proteome</keyword>
<accession>A0ABU5UY77</accession>
<dbReference type="SUPFAM" id="SSF54523">
    <property type="entry name" value="Pili subunits"/>
    <property type="match status" value="1"/>
</dbReference>
<dbReference type="EMBL" id="JAYFUH010000036">
    <property type="protein sequence ID" value="MEA5666055.1"/>
    <property type="molecule type" value="Genomic_DNA"/>
</dbReference>
<evidence type="ECO:0000313" key="2">
    <source>
        <dbReference type="Proteomes" id="UP001301653"/>
    </source>
</evidence>
<sequence length="260" mass="27300">MRSLRRQRGFNLLELTVVVGVLALLTSAATGTYEMFQQSRSHTASRAQLGQARLALRAFTLRNKHLPCPDSSPQGDAGRENGGASGCAAGLTVGWLPYESLGLALPDRNARIRYAVHRSSTADLARPSAASAEFSDQDGSGGLLAALARAAQATPVTALPFYKLPAANAAYPTETPSSPDLPCDGGGETVNPAYALIAPGMDMDQSSGNAPGFDTMNNAIARGTALCMAPPERPSSFRYDDQVLAESSTTLLGWLTSLER</sequence>
<organism evidence="1 2">
    <name type="scientific">Stenotrophomonas capsici</name>
    <dbReference type="NCBI Taxonomy" id="3110230"/>
    <lineage>
        <taxon>Bacteria</taxon>
        <taxon>Pseudomonadati</taxon>
        <taxon>Pseudomonadota</taxon>
        <taxon>Gammaproteobacteria</taxon>
        <taxon>Lysobacterales</taxon>
        <taxon>Lysobacteraceae</taxon>
        <taxon>Stenotrophomonas</taxon>
    </lineage>
</organism>
<reference evidence="1 2" key="1">
    <citation type="submission" date="2023-12" db="EMBL/GenBank/DDBJ databases">
        <title>Stenotrophomonas guangdongensis sp. nov., isolated from wilted pepper plants (Capsicum annuum).</title>
        <authorList>
            <person name="Qiu M."/>
            <person name="Li Y."/>
            <person name="Liu Q."/>
            <person name="Zhang X."/>
            <person name="Huang Y."/>
            <person name="Guo R."/>
            <person name="Hu M."/>
            <person name="Zhou J."/>
            <person name="Zhou X."/>
        </authorList>
    </citation>
    <scope>NUCLEOTIDE SEQUENCE [LARGE SCALE GENOMIC DNA]</scope>
    <source>
        <strain evidence="1 2">MH1</strain>
    </source>
</reference>
<protein>
    <submittedName>
        <fullName evidence="1">Type II secretion system protein</fullName>
    </submittedName>
</protein>
<dbReference type="InterPro" id="IPR012902">
    <property type="entry name" value="N_methyl_site"/>
</dbReference>
<evidence type="ECO:0000313" key="1">
    <source>
        <dbReference type="EMBL" id="MEA5666055.1"/>
    </source>
</evidence>